<proteinExistence type="predicted"/>
<dbReference type="SUPFAM" id="SSF50475">
    <property type="entry name" value="FMN-binding split barrel"/>
    <property type="match status" value="1"/>
</dbReference>
<dbReference type="InterPro" id="IPR052019">
    <property type="entry name" value="F420H2_bilvrd_red/Heme_oxyg"/>
</dbReference>
<dbReference type="GO" id="GO:0005829">
    <property type="term" value="C:cytosol"/>
    <property type="evidence" value="ECO:0007669"/>
    <property type="project" value="TreeGrafter"/>
</dbReference>
<dbReference type="GO" id="GO:0070967">
    <property type="term" value="F:coenzyme F420 binding"/>
    <property type="evidence" value="ECO:0007669"/>
    <property type="project" value="TreeGrafter"/>
</dbReference>
<dbReference type="InterPro" id="IPR012349">
    <property type="entry name" value="Split_barrel_FMN-bd"/>
</dbReference>
<feature type="domain" description="Pyridoxamine 5'-phosphate oxidase N-terminal" evidence="2">
    <location>
        <begin position="21"/>
        <end position="143"/>
    </location>
</feature>
<evidence type="ECO:0000313" key="3">
    <source>
        <dbReference type="EMBL" id="TDZ79754.1"/>
    </source>
</evidence>
<dbReference type="EMBL" id="PECH01000008">
    <property type="protein sequence ID" value="TDZ79754.1"/>
    <property type="molecule type" value="Genomic_DNA"/>
</dbReference>
<evidence type="ECO:0000259" key="2">
    <source>
        <dbReference type="Pfam" id="PF01243"/>
    </source>
</evidence>
<gene>
    <name evidence="3" type="ORF">DE4585_03502</name>
</gene>
<dbReference type="Gene3D" id="2.30.110.10">
    <property type="entry name" value="Electron Transport, Fmn-binding Protein, Chain A"/>
    <property type="match status" value="1"/>
</dbReference>
<accession>A0A4R8S428</accession>
<comment type="caution">
    <text evidence="3">The sequence shown here is derived from an EMBL/GenBank/DDBJ whole genome shotgun (WGS) entry which is preliminary data.</text>
</comment>
<dbReference type="InterPro" id="IPR019920">
    <property type="entry name" value="F420-binding_dom_put"/>
</dbReference>
<evidence type="ECO:0000313" key="4">
    <source>
        <dbReference type="Proteomes" id="UP000295117"/>
    </source>
</evidence>
<dbReference type="Pfam" id="PF01243">
    <property type="entry name" value="PNPOx_N"/>
    <property type="match status" value="1"/>
</dbReference>
<reference evidence="3 4" key="1">
    <citation type="journal article" date="2019" name="Sci. Rep.">
        <title>Extended insight into the Mycobacterium chelonae-abscessus complex through whole genome sequencing of Mycobacterium salmoniphilum outbreak and Mycobacterium salmoniphilum-like strains.</title>
        <authorList>
            <person name="Behra P.R.K."/>
            <person name="Das S."/>
            <person name="Pettersson B.M.F."/>
            <person name="Shirreff L."/>
            <person name="DuCote T."/>
            <person name="Jacobsson K.G."/>
            <person name="Ennis D.G."/>
            <person name="Kirsebom L.A."/>
        </authorList>
    </citation>
    <scope>NUCLEOTIDE SEQUENCE [LARGE SCALE GENOMIC DNA]</scope>
    <source>
        <strain evidence="3 4">DE 4585</strain>
    </source>
</reference>
<dbReference type="NCBIfam" id="TIGR03618">
    <property type="entry name" value="Rv1155_F420"/>
    <property type="match status" value="1"/>
</dbReference>
<dbReference type="PANTHER" id="PTHR35176:SF1">
    <property type="entry name" value="F420H(2)-DEPENDENT BILIVERDIN REDUCTASE"/>
    <property type="match status" value="1"/>
</dbReference>
<evidence type="ECO:0000256" key="1">
    <source>
        <dbReference type="ARBA" id="ARBA00023002"/>
    </source>
</evidence>
<organism evidence="3 4">
    <name type="scientific">Mycobacteroides salmoniphilum</name>
    <dbReference type="NCBI Taxonomy" id="404941"/>
    <lineage>
        <taxon>Bacteria</taxon>
        <taxon>Bacillati</taxon>
        <taxon>Actinomycetota</taxon>
        <taxon>Actinomycetes</taxon>
        <taxon>Mycobacteriales</taxon>
        <taxon>Mycobacteriaceae</taxon>
        <taxon>Mycobacteroides</taxon>
    </lineage>
</organism>
<protein>
    <submittedName>
        <fullName evidence="3">Pyridoxamine 5'-phosphate oxidase</fullName>
    </submittedName>
</protein>
<keyword evidence="1" id="KW-0560">Oxidoreductase</keyword>
<dbReference type="PANTHER" id="PTHR35176">
    <property type="entry name" value="HEME OXYGENASE HI_0854-RELATED"/>
    <property type="match status" value="1"/>
</dbReference>
<sequence length="152" mass="17050">MFYPGSMQEMTREQWWTFATESTRTGMLGLVRANGAPIVTPVWFLLHEGSDGDELIFTTGTETLKGKAIRRDPRISLAVDDQRPPYSYVQFSAQARLSNDLDEMLEWATRIGGRYMGAELAEDFGRRNAVPEESLVRATITKVVARAGIADF</sequence>
<name>A0A4R8S428_9MYCO</name>
<dbReference type="AlphaFoldDB" id="A0A4R8S428"/>
<dbReference type="GO" id="GO:0016627">
    <property type="term" value="F:oxidoreductase activity, acting on the CH-CH group of donors"/>
    <property type="evidence" value="ECO:0007669"/>
    <property type="project" value="TreeGrafter"/>
</dbReference>
<dbReference type="Proteomes" id="UP000295117">
    <property type="component" value="Unassembled WGS sequence"/>
</dbReference>
<dbReference type="InterPro" id="IPR011576">
    <property type="entry name" value="Pyridox_Oxase_N"/>
</dbReference>